<dbReference type="PANTHER" id="PTHR22807:SF53">
    <property type="entry name" value="RIBOSOMAL RNA SMALL SUBUNIT METHYLTRANSFERASE B-RELATED"/>
    <property type="match status" value="1"/>
</dbReference>
<keyword evidence="3 5" id="KW-0949">S-adenosyl-L-methionine</keyword>
<keyword evidence="4 5" id="KW-0694">RNA-binding</keyword>
<feature type="domain" description="SAM-dependent MTase RsmB/NOP-type" evidence="7">
    <location>
        <begin position="252"/>
        <end position="542"/>
    </location>
</feature>
<reference evidence="8 9" key="1">
    <citation type="submission" date="2016-12" db="EMBL/GenBank/DDBJ databases">
        <title>Genomic comparison of strains in the 'Actinomyces naeslundii' group.</title>
        <authorList>
            <person name="Mughal S.R."/>
            <person name="Do T."/>
            <person name="Gilbert S.C."/>
            <person name="Witherden E.A."/>
            <person name="Didelot X."/>
            <person name="Beighton D."/>
        </authorList>
    </citation>
    <scope>NUCLEOTIDE SEQUENCE [LARGE SCALE GENOMIC DNA]</scope>
    <source>
        <strain evidence="8 9">WE8B-23</strain>
    </source>
</reference>
<dbReference type="AlphaFoldDB" id="A0A1Q8WVA3"/>
<evidence type="ECO:0000256" key="4">
    <source>
        <dbReference type="ARBA" id="ARBA00022884"/>
    </source>
</evidence>
<evidence type="ECO:0000256" key="6">
    <source>
        <dbReference type="SAM" id="MobiDB-lite"/>
    </source>
</evidence>
<dbReference type="Pfam" id="PF01029">
    <property type="entry name" value="NusB"/>
    <property type="match status" value="1"/>
</dbReference>
<evidence type="ECO:0000256" key="3">
    <source>
        <dbReference type="ARBA" id="ARBA00022691"/>
    </source>
</evidence>
<name>A0A1Q8WVA3_9ACTO</name>
<dbReference type="Pfam" id="PF01189">
    <property type="entry name" value="Methyltr_RsmB-F"/>
    <property type="match status" value="1"/>
</dbReference>
<dbReference type="InterPro" id="IPR049560">
    <property type="entry name" value="MeTrfase_RsmB-F_NOP2_cat"/>
</dbReference>
<evidence type="ECO:0000313" key="8">
    <source>
        <dbReference type="EMBL" id="OLO71952.1"/>
    </source>
</evidence>
<evidence type="ECO:0000256" key="1">
    <source>
        <dbReference type="ARBA" id="ARBA00022603"/>
    </source>
</evidence>
<dbReference type="CDD" id="cd02440">
    <property type="entry name" value="AdoMet_MTases"/>
    <property type="match status" value="1"/>
</dbReference>
<feature type="region of interest" description="Disordered" evidence="6">
    <location>
        <begin position="1"/>
        <end position="78"/>
    </location>
</feature>
<feature type="compositionally biased region" description="Low complexity" evidence="6">
    <location>
        <begin position="61"/>
        <end position="78"/>
    </location>
</feature>
<dbReference type="GO" id="GO:0008173">
    <property type="term" value="F:RNA methyltransferase activity"/>
    <property type="evidence" value="ECO:0007669"/>
    <property type="project" value="InterPro"/>
</dbReference>
<proteinExistence type="inferred from homology"/>
<feature type="binding site" evidence="5">
    <location>
        <begin position="349"/>
        <end position="355"/>
    </location>
    <ligand>
        <name>S-adenosyl-L-methionine</name>
        <dbReference type="ChEBI" id="CHEBI:59789"/>
    </ligand>
</feature>
<dbReference type="SUPFAM" id="SSF53335">
    <property type="entry name" value="S-adenosyl-L-methionine-dependent methyltransferases"/>
    <property type="match status" value="1"/>
</dbReference>
<dbReference type="InterPro" id="IPR023267">
    <property type="entry name" value="RCMT"/>
</dbReference>
<dbReference type="PANTHER" id="PTHR22807">
    <property type="entry name" value="NOP2 YEAST -RELATED NOL1/NOP2/FMU SUN DOMAIN-CONTAINING"/>
    <property type="match status" value="1"/>
</dbReference>
<keyword evidence="2 5" id="KW-0808">Transferase</keyword>
<dbReference type="PROSITE" id="PS51686">
    <property type="entry name" value="SAM_MT_RSMB_NOP"/>
    <property type="match status" value="1"/>
</dbReference>
<dbReference type="InterPro" id="IPR029063">
    <property type="entry name" value="SAM-dependent_MTases_sf"/>
</dbReference>
<dbReference type="SUPFAM" id="SSF48013">
    <property type="entry name" value="NusB-like"/>
    <property type="match status" value="1"/>
</dbReference>
<gene>
    <name evidence="8" type="ORF">BKH20_02495</name>
</gene>
<feature type="compositionally biased region" description="Basic and acidic residues" evidence="6">
    <location>
        <begin position="15"/>
        <end position="32"/>
    </location>
</feature>
<dbReference type="Gene3D" id="1.10.940.10">
    <property type="entry name" value="NusB-like"/>
    <property type="match status" value="1"/>
</dbReference>
<keyword evidence="1 5" id="KW-0489">Methyltransferase</keyword>
<dbReference type="GO" id="GO:0001510">
    <property type="term" value="P:RNA methylation"/>
    <property type="evidence" value="ECO:0007669"/>
    <property type="project" value="InterPro"/>
</dbReference>
<dbReference type="GO" id="GO:0003723">
    <property type="term" value="F:RNA binding"/>
    <property type="evidence" value="ECO:0007669"/>
    <property type="project" value="UniProtKB-UniRule"/>
</dbReference>
<protein>
    <submittedName>
        <fullName evidence="8">Methyltransferase</fullName>
    </submittedName>
</protein>
<comment type="similarity">
    <text evidence="5">Belongs to the class I-like SAM-binding methyltransferase superfamily. RsmB/NOP family.</text>
</comment>
<feature type="binding site" evidence="5">
    <location>
        <position position="374"/>
    </location>
    <ligand>
        <name>S-adenosyl-L-methionine</name>
        <dbReference type="ChEBI" id="CHEBI:59789"/>
    </ligand>
</feature>
<dbReference type="InterPro" id="IPR006027">
    <property type="entry name" value="NusB_RsmB_TIM44"/>
</dbReference>
<feature type="binding site" evidence="5">
    <location>
        <position position="419"/>
    </location>
    <ligand>
        <name>S-adenosyl-L-methionine</name>
        <dbReference type="ChEBI" id="CHEBI:59789"/>
    </ligand>
</feature>
<dbReference type="InterPro" id="IPR001678">
    <property type="entry name" value="MeTrfase_RsmB-F_NOP2_dom"/>
</dbReference>
<evidence type="ECO:0000259" key="7">
    <source>
        <dbReference type="PROSITE" id="PS51686"/>
    </source>
</evidence>
<dbReference type="InterPro" id="IPR035926">
    <property type="entry name" value="NusB-like_sf"/>
</dbReference>
<evidence type="ECO:0000256" key="2">
    <source>
        <dbReference type="ARBA" id="ARBA00022679"/>
    </source>
</evidence>
<dbReference type="PRINTS" id="PR02008">
    <property type="entry name" value="RCMTFAMILY"/>
</dbReference>
<comment type="caution">
    <text evidence="8">The sequence shown here is derived from an EMBL/GenBank/DDBJ whole genome shotgun (WGS) entry which is preliminary data.</text>
</comment>
<dbReference type="Proteomes" id="UP000185963">
    <property type="component" value="Unassembled WGS sequence"/>
</dbReference>
<organism evidence="8 9">
    <name type="scientific">Actinomyces oris</name>
    <dbReference type="NCBI Taxonomy" id="544580"/>
    <lineage>
        <taxon>Bacteria</taxon>
        <taxon>Bacillati</taxon>
        <taxon>Actinomycetota</taxon>
        <taxon>Actinomycetes</taxon>
        <taxon>Actinomycetales</taxon>
        <taxon>Actinomycetaceae</taxon>
        <taxon>Actinomyces</taxon>
    </lineage>
</organism>
<feature type="compositionally biased region" description="Basic residues" evidence="6">
    <location>
        <begin position="33"/>
        <end position="56"/>
    </location>
</feature>
<evidence type="ECO:0000313" key="9">
    <source>
        <dbReference type="Proteomes" id="UP000185963"/>
    </source>
</evidence>
<dbReference type="GO" id="GO:0006355">
    <property type="term" value="P:regulation of DNA-templated transcription"/>
    <property type="evidence" value="ECO:0007669"/>
    <property type="project" value="InterPro"/>
</dbReference>
<feature type="active site" description="Nucleophile" evidence="5">
    <location>
        <position position="472"/>
    </location>
</feature>
<accession>A0A1Q8WVA3</accession>
<sequence>MGERSARRGASGGHNENRRGAGRGRGDEPGRRREQRGRRRERGGPHQGRRAQGRRAFKQDGPQAGASARPARGRSGSARQVALEVLTRVRRDDAFANLLLPELLEAADLDRRDAGFATALTYGTLRLRGRYDAMIAACTDRPLERIDVAVLDVLRLGAHQLMGMRVAQHAAVSTTVDLATTSCGRGAATFVNAVMRRLSERDLDSWMAVLRRDAPDETAALARTQSHPEWIVKALRQALATHGRSGDELEALLAADNVDPEVVLCARPGLIAPEALAKVARKADRAHDVEPRPGRISPLAVVMVGGDPGRIEAIRDSRAGVEDEGSQLVALMAAHAPLEGRDEHWLDLCAGPGGKAALLAARAVQTGARLLANEVSPHRADLVRSALRAIAPDVARVRCGDGRNLGRDEPGAYDRVLVDAPCTGLGSLRRRPEARWRREPGDVTVLAELQRELLASALRAVRRGGVVTYVTCSPHTLETSLVVRDVTRRLEREGLRTESLHAGDVATRLAPQPPAGADRETLQLWPHLDGTDAMFCALLRRTS</sequence>
<feature type="binding site" evidence="5">
    <location>
        <position position="401"/>
    </location>
    <ligand>
        <name>S-adenosyl-L-methionine</name>
        <dbReference type="ChEBI" id="CHEBI:59789"/>
    </ligand>
</feature>
<dbReference type="Gene3D" id="3.40.50.150">
    <property type="entry name" value="Vaccinia Virus protein VP39"/>
    <property type="match status" value="1"/>
</dbReference>
<evidence type="ECO:0000256" key="5">
    <source>
        <dbReference type="PROSITE-ProRule" id="PRU01023"/>
    </source>
</evidence>
<dbReference type="EMBL" id="MSKS01000009">
    <property type="protein sequence ID" value="OLO71952.1"/>
    <property type="molecule type" value="Genomic_DNA"/>
</dbReference>